<feature type="compositionally biased region" description="Basic and acidic residues" evidence="4">
    <location>
        <begin position="188"/>
        <end position="209"/>
    </location>
</feature>
<evidence type="ECO:0000256" key="4">
    <source>
        <dbReference type="SAM" id="MobiDB-lite"/>
    </source>
</evidence>
<keyword evidence="2" id="KW-0539">Nucleus</keyword>
<dbReference type="GO" id="GO:0019212">
    <property type="term" value="F:phosphatase inhibitor activity"/>
    <property type="evidence" value="ECO:0007669"/>
    <property type="project" value="TreeGrafter"/>
</dbReference>
<comment type="subcellular location">
    <subcellularLocation>
        <location evidence="1">Nucleus</location>
    </subcellularLocation>
</comment>
<dbReference type="InterPro" id="IPR009053">
    <property type="entry name" value="Prefoldin"/>
</dbReference>
<feature type="compositionally biased region" description="Acidic residues" evidence="4">
    <location>
        <begin position="289"/>
        <end position="324"/>
    </location>
</feature>
<dbReference type="Gene3D" id="1.10.287.370">
    <property type="match status" value="1"/>
</dbReference>
<dbReference type="GO" id="GO:0000122">
    <property type="term" value="P:negative regulation of transcription by RNA polymerase II"/>
    <property type="evidence" value="ECO:0007669"/>
    <property type="project" value="TreeGrafter"/>
</dbReference>
<comment type="caution">
    <text evidence="5">The sequence shown here is derived from an EMBL/GenBank/DDBJ whole genome shotgun (WGS) entry which is preliminary data.</text>
</comment>
<dbReference type="InterPro" id="IPR004127">
    <property type="entry name" value="Prefoldin_subunit_alpha"/>
</dbReference>
<dbReference type="GO" id="GO:0003682">
    <property type="term" value="F:chromatin binding"/>
    <property type="evidence" value="ECO:0007669"/>
    <property type="project" value="TreeGrafter"/>
</dbReference>
<name>A0AAV2PP16_MEGNR</name>
<protein>
    <submittedName>
        <fullName evidence="5">Uncharacterized protein</fullName>
    </submittedName>
</protein>
<feature type="compositionally biased region" description="Polar residues" evidence="4">
    <location>
        <begin position="210"/>
        <end position="231"/>
    </location>
</feature>
<dbReference type="InterPro" id="IPR052255">
    <property type="entry name" value="RNA_pol_II_subunit5-mediator"/>
</dbReference>
<dbReference type="EMBL" id="CAXKWB010000938">
    <property type="protein sequence ID" value="CAL4062881.1"/>
    <property type="molecule type" value="Genomic_DNA"/>
</dbReference>
<organism evidence="5 6">
    <name type="scientific">Meganyctiphanes norvegica</name>
    <name type="common">Northern krill</name>
    <name type="synonym">Thysanopoda norvegica</name>
    <dbReference type="NCBI Taxonomy" id="48144"/>
    <lineage>
        <taxon>Eukaryota</taxon>
        <taxon>Metazoa</taxon>
        <taxon>Ecdysozoa</taxon>
        <taxon>Arthropoda</taxon>
        <taxon>Crustacea</taxon>
        <taxon>Multicrustacea</taxon>
        <taxon>Malacostraca</taxon>
        <taxon>Eumalacostraca</taxon>
        <taxon>Eucarida</taxon>
        <taxon>Euphausiacea</taxon>
        <taxon>Euphausiidae</taxon>
        <taxon>Meganyctiphanes</taxon>
    </lineage>
</organism>
<dbReference type="GO" id="GO:0003714">
    <property type="term" value="F:transcription corepressor activity"/>
    <property type="evidence" value="ECO:0007669"/>
    <property type="project" value="TreeGrafter"/>
</dbReference>
<feature type="region of interest" description="Disordered" evidence="4">
    <location>
        <begin position="474"/>
        <end position="552"/>
    </location>
</feature>
<proteinExistence type="inferred from homology"/>
<feature type="compositionally biased region" description="Acidic residues" evidence="4">
    <location>
        <begin position="267"/>
        <end position="276"/>
    </location>
</feature>
<dbReference type="Pfam" id="PF02996">
    <property type="entry name" value="Prefoldin"/>
    <property type="match status" value="1"/>
</dbReference>
<feature type="region of interest" description="Disordered" evidence="4">
    <location>
        <begin position="259"/>
        <end position="335"/>
    </location>
</feature>
<accession>A0AAV2PP16</accession>
<reference evidence="5 6" key="1">
    <citation type="submission" date="2024-05" db="EMBL/GenBank/DDBJ databases">
        <authorList>
            <person name="Wallberg A."/>
        </authorList>
    </citation>
    <scope>NUCLEOTIDE SEQUENCE [LARGE SCALE GENOMIC DNA]</scope>
</reference>
<comment type="similarity">
    <text evidence="3">Belongs to the RNA polymerase II subunit 5-mediating protein family.</text>
</comment>
<evidence type="ECO:0000256" key="2">
    <source>
        <dbReference type="ARBA" id="ARBA00023242"/>
    </source>
</evidence>
<evidence type="ECO:0000256" key="1">
    <source>
        <dbReference type="ARBA" id="ARBA00004123"/>
    </source>
</evidence>
<dbReference type="GO" id="GO:0005634">
    <property type="term" value="C:nucleus"/>
    <property type="evidence" value="ECO:0007669"/>
    <property type="project" value="UniProtKB-SubCell"/>
</dbReference>
<gene>
    <name evidence="5" type="ORF">MNOR_LOCUS2901</name>
</gene>
<feature type="region of interest" description="Disordered" evidence="4">
    <location>
        <begin position="188"/>
        <end position="243"/>
    </location>
</feature>
<dbReference type="PANTHER" id="PTHR15111:SF0">
    <property type="entry name" value="UNCONVENTIONAL PREFOLDIN RPB5 INTERACTOR 1"/>
    <property type="match status" value="1"/>
</dbReference>
<feature type="compositionally biased region" description="Basic and acidic residues" evidence="4">
    <location>
        <begin position="325"/>
        <end position="334"/>
    </location>
</feature>
<feature type="compositionally biased region" description="Low complexity" evidence="4">
    <location>
        <begin position="525"/>
        <end position="536"/>
    </location>
</feature>
<evidence type="ECO:0000256" key="3">
    <source>
        <dbReference type="ARBA" id="ARBA00038295"/>
    </source>
</evidence>
<dbReference type="Proteomes" id="UP001497623">
    <property type="component" value="Unassembled WGS sequence"/>
</dbReference>
<feature type="compositionally biased region" description="Basic residues" evidence="4">
    <location>
        <begin position="541"/>
        <end position="552"/>
    </location>
</feature>
<dbReference type="AlphaFoldDB" id="A0AAV2PP16"/>
<dbReference type="PANTHER" id="PTHR15111">
    <property type="entry name" value="RNA POLYMERASE II SUBUNIT 5-MEDIATING PROTEIN NNX3"/>
    <property type="match status" value="1"/>
</dbReference>
<evidence type="ECO:0000313" key="5">
    <source>
        <dbReference type="EMBL" id="CAL4062881.1"/>
    </source>
</evidence>
<evidence type="ECO:0000313" key="6">
    <source>
        <dbReference type="Proteomes" id="UP001497623"/>
    </source>
</evidence>
<dbReference type="SUPFAM" id="SSF46579">
    <property type="entry name" value="Prefoldin"/>
    <property type="match status" value="1"/>
</dbReference>
<sequence>MRPCRAHMPGLVDDKNFNGTHDAYGRIRGGYKNYLRMKKKKKRRLKIFSGQMQTFTTFRCGYIYGGALFEKLAGKGGKVMVPIGSLAFMPGRLIHTNEITVLLGDNWFVERSTKQSIGIVSRRIRDLDEKLLSVKNVCTLHKNWLKEAEELSHGNAGEQVEIIEGPFEEHEVQKSKEETKRKLKEYNKRRKEVDVRKNEAKESDNENTNRSKILNTIETGSDISNVNINKNPTKKKLNKSEDRSHEDLMNLLDQLHLQEQNNRELDSENDIEEEDGRDMNSVQVGDIKIEDDTDPETEDLTDESEDLTEESDDLTEESTDEEVEYHENQEETITKRPRLKRRVSWADEKPPYETIIPDNDSEDIFRIEYNPSKLYNVDGESSLIKPTEESQYSGYDNIKSPSDLYKAFAAGSSNPLSPSYETVTSSCDTASSPRGILKKSPNRSLSTQKVVTDDCGWQHTIEASMMEELGDITARPPTPPRYNDMEAHSQMLLDNSEDTQSLQPAIKYSVIARDDQKDTQVGPVKNAAKSNDSSNSEPKKVSRFKASRMNKT</sequence>
<keyword evidence="6" id="KW-1185">Reference proteome</keyword>
<feature type="region of interest" description="Disordered" evidence="4">
    <location>
        <begin position="424"/>
        <end position="445"/>
    </location>
</feature>
<dbReference type="CDD" id="cd23159">
    <property type="entry name" value="Prefoldin_URI1"/>
    <property type="match status" value="1"/>
</dbReference>
<feature type="non-terminal residue" evidence="5">
    <location>
        <position position="552"/>
    </location>
</feature>